<accession>A0AA35J7G2</accession>
<evidence type="ECO:0000313" key="6">
    <source>
        <dbReference type="Proteomes" id="UP001162087"/>
    </source>
</evidence>
<feature type="compositionally biased region" description="Basic and acidic residues" evidence="3">
    <location>
        <begin position="41"/>
        <end position="58"/>
    </location>
</feature>
<evidence type="ECO:0000256" key="2">
    <source>
        <dbReference type="ARBA" id="ARBA00023242"/>
    </source>
</evidence>
<dbReference type="RefSeq" id="XP_056084671.1">
    <property type="nucleotide sequence ID" value="XM_056230787.1"/>
</dbReference>
<feature type="region of interest" description="Disordered" evidence="3">
    <location>
        <begin position="41"/>
        <end position="65"/>
    </location>
</feature>
<dbReference type="InterPro" id="IPR019331">
    <property type="entry name" value="FAM192A/Fyv6_N"/>
</dbReference>
<gene>
    <name evidence="5" type="primary">SKDI14G1920</name>
    <name evidence="5" type="ORF">SKDI_14G1920</name>
</gene>
<feature type="region of interest" description="Disordered" evidence="3">
    <location>
        <begin position="125"/>
        <end position="174"/>
    </location>
</feature>
<proteinExistence type="predicted"/>
<protein>
    <recommendedName>
        <fullName evidence="4">FAM192A/Fyv6 N-terminal domain-containing protein</fullName>
    </recommendedName>
</protein>
<evidence type="ECO:0000256" key="3">
    <source>
        <dbReference type="SAM" id="MobiDB-lite"/>
    </source>
</evidence>
<sequence>MSSANSGTGNSTREKKPLKFVSEGVSNIETQKIREQVEQKKYESEYKRKTRKSLRDQLRSNAISKQKQYNGLVRDRESFTRLSKDELEFYHNSKSESMKKEEELNNYLNAKATSFERKKKVLFRDNSAVATSTQGNPEARTGLSDKMQIRGIKPSTTKPKLKISLKKLNKKLEK</sequence>
<dbReference type="EMBL" id="OX365909">
    <property type="protein sequence ID" value="CAI4049868.1"/>
    <property type="molecule type" value="Genomic_DNA"/>
</dbReference>
<feature type="compositionally biased region" description="Basic residues" evidence="3">
    <location>
        <begin position="159"/>
        <end position="174"/>
    </location>
</feature>
<dbReference type="GO" id="GO:0005634">
    <property type="term" value="C:nucleus"/>
    <property type="evidence" value="ECO:0007669"/>
    <property type="project" value="UniProtKB-SubCell"/>
</dbReference>
<keyword evidence="6" id="KW-1185">Reference proteome</keyword>
<dbReference type="Pfam" id="PF10187">
    <property type="entry name" value="FAM192A_Fyv6_N"/>
    <property type="match status" value="1"/>
</dbReference>
<dbReference type="AlphaFoldDB" id="A0AA35J7G2"/>
<dbReference type="Proteomes" id="UP001162087">
    <property type="component" value="Chromosome 14"/>
</dbReference>
<comment type="subcellular location">
    <subcellularLocation>
        <location evidence="1">Nucleus</location>
    </subcellularLocation>
</comment>
<reference evidence="5" key="1">
    <citation type="submission" date="2022-10" db="EMBL/GenBank/DDBJ databases">
        <authorList>
            <person name="Byrne P K."/>
        </authorList>
    </citation>
    <scope>NUCLEOTIDE SEQUENCE</scope>
    <source>
        <strain evidence="5">IFO1802</strain>
    </source>
</reference>
<dbReference type="GeneID" id="80926676"/>
<evidence type="ECO:0000259" key="4">
    <source>
        <dbReference type="Pfam" id="PF10187"/>
    </source>
</evidence>
<evidence type="ECO:0000256" key="1">
    <source>
        <dbReference type="ARBA" id="ARBA00004123"/>
    </source>
</evidence>
<evidence type="ECO:0000313" key="5">
    <source>
        <dbReference type="EMBL" id="CAI4049868.1"/>
    </source>
</evidence>
<organism evidence="5 6">
    <name type="scientific">Saccharomyces kudriavzevii (strain ATCC MYA-4449 / AS 2.2408 / CBS 8840 / NBRC 1802 / NCYC 2889)</name>
    <name type="common">Yeast</name>
    <dbReference type="NCBI Taxonomy" id="226230"/>
    <lineage>
        <taxon>Eukaryota</taxon>
        <taxon>Fungi</taxon>
        <taxon>Dikarya</taxon>
        <taxon>Ascomycota</taxon>
        <taxon>Saccharomycotina</taxon>
        <taxon>Saccharomycetes</taxon>
        <taxon>Saccharomycetales</taxon>
        <taxon>Saccharomycetaceae</taxon>
        <taxon>Saccharomyces</taxon>
    </lineage>
</organism>
<feature type="domain" description="FAM192A/Fyv6 N-terminal" evidence="4">
    <location>
        <begin position="28"/>
        <end position="115"/>
    </location>
</feature>
<name>A0AA35J7G2_SACK1</name>
<keyword evidence="2" id="KW-0539">Nucleus</keyword>